<dbReference type="Proteomes" id="UP001320420">
    <property type="component" value="Unassembled WGS sequence"/>
</dbReference>
<comment type="caution">
    <text evidence="3">The sequence shown here is derived from an EMBL/GenBank/DDBJ whole genome shotgun (WGS) entry which is preliminary data.</text>
</comment>
<accession>A0AAN9YS97</accession>
<organism evidence="3 4">
    <name type="scientific">Diatrype stigma</name>
    <dbReference type="NCBI Taxonomy" id="117547"/>
    <lineage>
        <taxon>Eukaryota</taxon>
        <taxon>Fungi</taxon>
        <taxon>Dikarya</taxon>
        <taxon>Ascomycota</taxon>
        <taxon>Pezizomycotina</taxon>
        <taxon>Sordariomycetes</taxon>
        <taxon>Xylariomycetidae</taxon>
        <taxon>Xylariales</taxon>
        <taxon>Diatrypaceae</taxon>
        <taxon>Diatrype</taxon>
    </lineage>
</organism>
<name>A0AAN9YS97_9PEZI</name>
<dbReference type="PANTHER" id="PTHR38110:SF1">
    <property type="entry name" value="THIOESTERASE DOMAIN-CONTAINING PROTEIN"/>
    <property type="match status" value="1"/>
</dbReference>
<evidence type="ECO:0000259" key="2">
    <source>
        <dbReference type="Pfam" id="PF20789"/>
    </source>
</evidence>
<reference evidence="3 4" key="1">
    <citation type="submission" date="2024-02" db="EMBL/GenBank/DDBJ databases">
        <title>De novo assembly and annotation of 12 fungi associated with fruit tree decline syndrome in Ontario, Canada.</title>
        <authorList>
            <person name="Sulman M."/>
            <person name="Ellouze W."/>
            <person name="Ilyukhin E."/>
        </authorList>
    </citation>
    <scope>NUCLEOTIDE SEQUENCE [LARGE SCALE GENOMIC DNA]</scope>
    <source>
        <strain evidence="3 4">M11/M66-122</strain>
    </source>
</reference>
<sequence>MWRDMHIAAVGVEEAAQHSNTEATVPNGGYAASCMLAAASAHLSSRGQSDTLTAHFEYPGRTAAGPAIVAVEDVKLAGQLSTLHLTLWQGGLLPHAPWIAPAVSRRVVLAYTNHTNLGSFAGMSLPTGYEVTAAAALPSPMPDFERLIATGADDAWEEAKAPAGPSSSSDFTRSLRNWNFYEPRAGPLTPGALDMWVRFASGERLTQAALPYVVDSFPFNLHTFLAAPEVRQLLLEPPPAPQQDPTGAARAEDLRKKDRQRAGLWFPTVVMNLEAKKALPDEGVEWLAVRVTSKQIREGKFDIDVLVRDVEGEMVALSHHVAMIVSMEKNTREKGASAKAAL</sequence>
<dbReference type="InterPro" id="IPR029069">
    <property type="entry name" value="HotDog_dom_sf"/>
</dbReference>
<evidence type="ECO:0000313" key="4">
    <source>
        <dbReference type="Proteomes" id="UP001320420"/>
    </source>
</evidence>
<evidence type="ECO:0000259" key="1">
    <source>
        <dbReference type="Pfam" id="PF13622"/>
    </source>
</evidence>
<feature type="domain" description="Acyl-CoA thioesterase-like C-terminal" evidence="2">
    <location>
        <begin position="166"/>
        <end position="324"/>
    </location>
</feature>
<proteinExistence type="predicted"/>
<dbReference type="Gene3D" id="2.40.160.210">
    <property type="entry name" value="Acyl-CoA thioesterase, double hotdog domain"/>
    <property type="match status" value="2"/>
</dbReference>
<dbReference type="InterPro" id="IPR052389">
    <property type="entry name" value="Sec_Metab_Biosynth-Assoc"/>
</dbReference>
<dbReference type="InterPro" id="IPR049450">
    <property type="entry name" value="ACOT8-like_C"/>
</dbReference>
<dbReference type="InterPro" id="IPR049449">
    <property type="entry name" value="TesB_ACOT8-like_N"/>
</dbReference>
<evidence type="ECO:0008006" key="5">
    <source>
        <dbReference type="Google" id="ProtNLM"/>
    </source>
</evidence>
<dbReference type="EMBL" id="JAKJXP020000040">
    <property type="protein sequence ID" value="KAK7752299.1"/>
    <property type="molecule type" value="Genomic_DNA"/>
</dbReference>
<dbReference type="InterPro" id="IPR042171">
    <property type="entry name" value="Acyl-CoA_hotdog"/>
</dbReference>
<protein>
    <recommendedName>
        <fullName evidence="5">Thioesterase family protein</fullName>
    </recommendedName>
</protein>
<feature type="domain" description="Acyl-CoA thioesterase-like N-terminal HotDog" evidence="1">
    <location>
        <begin position="21"/>
        <end position="94"/>
    </location>
</feature>
<keyword evidence="4" id="KW-1185">Reference proteome</keyword>
<dbReference type="Pfam" id="PF20789">
    <property type="entry name" value="4HBT_3C"/>
    <property type="match status" value="1"/>
</dbReference>
<gene>
    <name evidence="3" type="ORF">SLS62_005835</name>
</gene>
<dbReference type="PANTHER" id="PTHR38110">
    <property type="entry name" value="CHROMOSOME 23, WHOLE GENOME SHOTGUN SEQUENCE"/>
    <property type="match status" value="1"/>
</dbReference>
<dbReference type="Pfam" id="PF13622">
    <property type="entry name" value="4HBT_3"/>
    <property type="match status" value="1"/>
</dbReference>
<dbReference type="SUPFAM" id="SSF54637">
    <property type="entry name" value="Thioesterase/thiol ester dehydrase-isomerase"/>
    <property type="match status" value="1"/>
</dbReference>
<evidence type="ECO:0000313" key="3">
    <source>
        <dbReference type="EMBL" id="KAK7752299.1"/>
    </source>
</evidence>
<dbReference type="AlphaFoldDB" id="A0AAN9YS97"/>